<dbReference type="AlphaFoldDB" id="A0A9E2BIG6"/>
<protein>
    <recommendedName>
        <fullName evidence="1">LTD domain-containing protein</fullName>
    </recommendedName>
</protein>
<dbReference type="Pfam" id="PF00932">
    <property type="entry name" value="LTD"/>
    <property type="match status" value="1"/>
</dbReference>
<dbReference type="Pfam" id="PF19190">
    <property type="entry name" value="BACON_2"/>
    <property type="match status" value="1"/>
</dbReference>
<evidence type="ECO:0000313" key="3">
    <source>
        <dbReference type="Proteomes" id="UP000811545"/>
    </source>
</evidence>
<comment type="caution">
    <text evidence="2">The sequence shown here is derived from an EMBL/GenBank/DDBJ whole genome shotgun (WGS) entry which is preliminary data.</text>
</comment>
<dbReference type="InterPro" id="IPR001322">
    <property type="entry name" value="Lamin_tail_dom"/>
</dbReference>
<reference evidence="2 3" key="1">
    <citation type="journal article" date="2021" name="bioRxiv">
        <title>Unique metabolic strategies in Hadean analogues reveal hints for primordial physiology.</title>
        <authorList>
            <person name="Nobu M.K."/>
            <person name="Nakai R."/>
            <person name="Tamazawa S."/>
            <person name="Mori H."/>
            <person name="Toyoda A."/>
            <person name="Ijiri A."/>
            <person name="Suzuki S."/>
            <person name="Kurokawa K."/>
            <person name="Kamagata Y."/>
            <person name="Tamaki H."/>
        </authorList>
    </citation>
    <scope>NUCLEOTIDE SEQUENCE [LARGE SCALE GENOMIC DNA]</scope>
    <source>
        <strain evidence="2">BS525</strain>
    </source>
</reference>
<dbReference type="InterPro" id="IPR013783">
    <property type="entry name" value="Ig-like_fold"/>
</dbReference>
<dbReference type="InterPro" id="IPR036415">
    <property type="entry name" value="Lamin_tail_dom_sf"/>
</dbReference>
<dbReference type="Proteomes" id="UP000811545">
    <property type="component" value="Unassembled WGS sequence"/>
</dbReference>
<dbReference type="EMBL" id="QLTW01000347">
    <property type="protein sequence ID" value="MBT9146148.1"/>
    <property type="molecule type" value="Genomic_DNA"/>
</dbReference>
<name>A0A9E2BIG6_PSYF1</name>
<dbReference type="InterPro" id="IPR024361">
    <property type="entry name" value="BACON"/>
</dbReference>
<evidence type="ECO:0000259" key="1">
    <source>
        <dbReference type="PROSITE" id="PS51841"/>
    </source>
</evidence>
<gene>
    <name evidence="2" type="ORF">DDT42_02030</name>
</gene>
<dbReference type="Gene3D" id="2.60.40.10">
    <property type="entry name" value="Immunoglobulins"/>
    <property type="match status" value="1"/>
</dbReference>
<dbReference type="SUPFAM" id="SSF74853">
    <property type="entry name" value="Lamin A/C globular tail domain"/>
    <property type="match status" value="1"/>
</dbReference>
<dbReference type="PROSITE" id="PS51841">
    <property type="entry name" value="LTD"/>
    <property type="match status" value="1"/>
</dbReference>
<accession>A0A9E2BIG6</accession>
<organism evidence="2 3">
    <name type="scientific">Psychracetigena formicireducens</name>
    <dbReference type="NCBI Taxonomy" id="2986056"/>
    <lineage>
        <taxon>Bacteria</taxon>
        <taxon>Bacillati</taxon>
        <taxon>Candidatus Lithacetigenota</taxon>
        <taxon>Candidatus Psychracetigena</taxon>
    </lineage>
</organism>
<evidence type="ECO:0000313" key="2">
    <source>
        <dbReference type="EMBL" id="MBT9146148.1"/>
    </source>
</evidence>
<proteinExistence type="predicted"/>
<sequence>MEFSIDSLPKYLSITNSGEQGLNWQALIQYVTPSVDGWLSIFPNSGQLSASETKKAKVSQYLAGFPEGEYQAKIIVDAGQIEGSPKEIEVLLKVADDTPPRVSFNPFSSIQREPIFTLSWQGEDVVPVTPIQDGISFVSPSGIDGFLLVYTSTPVLDGVTVGLNGLQYFDFSLNQWKAWLEDKTLFIRDTFLKLLGKDGWTYFFQIKAQDKAGNQSEEWVESNAVEISLPKPILKVEPQSLKFEGIESGSNPELKTFTISNIGDAPLEWEIEIYPEVSWLSLSSVFGQLVSKNDEEISVSADVSVLSFGQYVIDLLITSNGGSEQIEVILELEKDNVPPIAEDGGSRKVVINEIAWMGTEANWRDEWIELYNNTANTIYLSGWTLKAKDGIPKIELSGKISSQGFFLLERTDNKATSEEADWCGSFGTGGLRNNPNCEVLSLFDQNDNLIDETVCLDNGNWPAGKNEKKEGKWIRASMERINPILSGADSKNWASNNLINRNGLDVAGNPINGTPRHINSRYQH</sequence>
<feature type="domain" description="LTD" evidence="1">
    <location>
        <begin position="344"/>
        <end position="447"/>
    </location>
</feature>